<feature type="domain" description="VOC" evidence="2">
    <location>
        <begin position="10"/>
        <end position="120"/>
    </location>
</feature>
<organism evidence="3 4">
    <name type="scientific">Rhodoplanes roseus</name>
    <dbReference type="NCBI Taxonomy" id="29409"/>
    <lineage>
        <taxon>Bacteria</taxon>
        <taxon>Pseudomonadati</taxon>
        <taxon>Pseudomonadota</taxon>
        <taxon>Alphaproteobacteria</taxon>
        <taxon>Hyphomicrobiales</taxon>
        <taxon>Nitrobacteraceae</taxon>
        <taxon>Rhodoplanes</taxon>
    </lineage>
</organism>
<dbReference type="GO" id="GO:0046491">
    <property type="term" value="P:L-methylmalonyl-CoA metabolic process"/>
    <property type="evidence" value="ECO:0007669"/>
    <property type="project" value="TreeGrafter"/>
</dbReference>
<dbReference type="GO" id="GO:0046872">
    <property type="term" value="F:metal ion binding"/>
    <property type="evidence" value="ECO:0007669"/>
    <property type="project" value="UniProtKB-KW"/>
</dbReference>
<dbReference type="InterPro" id="IPR051785">
    <property type="entry name" value="MMCE/EMCE_epimerase"/>
</dbReference>
<dbReference type="InterPro" id="IPR004360">
    <property type="entry name" value="Glyas_Fos-R_dOase_dom"/>
</dbReference>
<dbReference type="GO" id="GO:0004493">
    <property type="term" value="F:methylmalonyl-CoA epimerase activity"/>
    <property type="evidence" value="ECO:0007669"/>
    <property type="project" value="TreeGrafter"/>
</dbReference>
<dbReference type="InterPro" id="IPR037523">
    <property type="entry name" value="VOC_core"/>
</dbReference>
<dbReference type="Proteomes" id="UP000249130">
    <property type="component" value="Unassembled WGS sequence"/>
</dbReference>
<dbReference type="SUPFAM" id="SSF54593">
    <property type="entry name" value="Glyoxalase/Bleomycin resistance protein/Dihydroxybiphenyl dioxygenase"/>
    <property type="match status" value="2"/>
</dbReference>
<accession>A0A327KS35</accession>
<dbReference type="OrthoDB" id="9803142at2"/>
<evidence type="ECO:0000256" key="1">
    <source>
        <dbReference type="ARBA" id="ARBA00022723"/>
    </source>
</evidence>
<dbReference type="PROSITE" id="PS51819">
    <property type="entry name" value="VOC"/>
    <property type="match status" value="2"/>
</dbReference>
<dbReference type="Pfam" id="PF00903">
    <property type="entry name" value="Glyoxalase"/>
    <property type="match status" value="2"/>
</dbReference>
<dbReference type="RefSeq" id="WP_111421630.1">
    <property type="nucleotide sequence ID" value="NZ_NPEX01000249.1"/>
</dbReference>
<evidence type="ECO:0000313" key="4">
    <source>
        <dbReference type="Proteomes" id="UP000249130"/>
    </source>
</evidence>
<dbReference type="InterPro" id="IPR029068">
    <property type="entry name" value="Glyas_Bleomycin-R_OHBP_Dase"/>
</dbReference>
<evidence type="ECO:0000259" key="2">
    <source>
        <dbReference type="PROSITE" id="PS51819"/>
    </source>
</evidence>
<comment type="caution">
    <text evidence="3">The sequence shown here is derived from an EMBL/GenBank/DDBJ whole genome shotgun (WGS) entry which is preliminary data.</text>
</comment>
<dbReference type="PANTHER" id="PTHR43048">
    <property type="entry name" value="METHYLMALONYL-COA EPIMERASE"/>
    <property type="match status" value="1"/>
</dbReference>
<gene>
    <name evidence="3" type="ORF">CH341_24480</name>
</gene>
<dbReference type="AlphaFoldDB" id="A0A327KS35"/>
<evidence type="ECO:0000313" key="3">
    <source>
        <dbReference type="EMBL" id="RAI40102.1"/>
    </source>
</evidence>
<proteinExistence type="predicted"/>
<name>A0A327KS35_9BRAD</name>
<dbReference type="EMBL" id="NPEX01000249">
    <property type="protein sequence ID" value="RAI40102.1"/>
    <property type="molecule type" value="Genomic_DNA"/>
</dbReference>
<keyword evidence="1" id="KW-0479">Metal-binding</keyword>
<feature type="domain" description="VOC" evidence="2">
    <location>
        <begin position="132"/>
        <end position="250"/>
    </location>
</feature>
<dbReference type="Gene3D" id="3.10.180.10">
    <property type="entry name" value="2,3-Dihydroxybiphenyl 1,2-Dioxygenase, domain 1"/>
    <property type="match status" value="2"/>
</dbReference>
<reference evidence="3 4" key="1">
    <citation type="submission" date="2017-07" db="EMBL/GenBank/DDBJ databases">
        <title>Draft Genome Sequences of Select Purple Nonsulfur Bacteria.</title>
        <authorList>
            <person name="Lasarre B."/>
            <person name="Mckinlay J.B."/>
        </authorList>
    </citation>
    <scope>NUCLEOTIDE SEQUENCE [LARGE SCALE GENOMIC DNA]</scope>
    <source>
        <strain evidence="3 4">DSM 5909</strain>
    </source>
</reference>
<dbReference type="PANTHER" id="PTHR43048:SF5">
    <property type="entry name" value="BLR5325 PROTEIN"/>
    <property type="match status" value="1"/>
</dbReference>
<dbReference type="CDD" id="cd06587">
    <property type="entry name" value="VOC"/>
    <property type="match status" value="1"/>
</dbReference>
<sequence length="279" mass="30299">MLSAVQAGAYLHHLHLTSPDPEKLAAFYADLMDMAPVSSADSAESIVLAGPGRRLLLSRGPAKALGHAGFALRDRAGLDGLRVHARQNGLDLAPFATPPFGPDAFAVTDPDGNRIAFGLAAPEPARTGLRGPLQHLTLATRSVQAIEGFYAGKLGFAVSDRVVDAGGRVTTCFMRGNHEHHNLACFLQDRAGIDHHSYEAGEWDTIRDWADRFAARGVTLMWGPGRHGPGNNLFIFIEDPDGNWIEVSAELEVIHDRPVKEWPHAERTLNLWGRAIMRA</sequence>
<protein>
    <recommendedName>
        <fullName evidence="2">VOC domain-containing protein</fullName>
    </recommendedName>
</protein>
<keyword evidence="4" id="KW-1185">Reference proteome</keyword>